<dbReference type="PROSITE" id="PS51842">
    <property type="entry name" value="IF_ROD_2"/>
    <property type="match status" value="1"/>
</dbReference>
<dbReference type="PANTHER" id="PTHR23239">
    <property type="entry name" value="INTERMEDIATE FILAMENT"/>
    <property type="match status" value="1"/>
</dbReference>
<dbReference type="InterPro" id="IPR039008">
    <property type="entry name" value="IF_rod_dom"/>
</dbReference>
<evidence type="ECO:0000256" key="2">
    <source>
        <dbReference type="ARBA" id="ARBA00023054"/>
    </source>
</evidence>
<dbReference type="GO" id="GO:0005882">
    <property type="term" value="C:intermediate filament"/>
    <property type="evidence" value="ECO:0007669"/>
    <property type="project" value="UniProtKB-KW"/>
</dbReference>
<dbReference type="GO" id="GO:0005198">
    <property type="term" value="F:structural molecule activity"/>
    <property type="evidence" value="ECO:0007669"/>
    <property type="project" value="InterPro"/>
</dbReference>
<name>A0A8D0RNS7_PIG</name>
<dbReference type="Ensembl" id="ENSSSCT00025036267.1">
    <property type="protein sequence ID" value="ENSSSCP00025015156.1"/>
    <property type="gene ID" value="ENSSSCG00025026790.1"/>
</dbReference>
<dbReference type="SMART" id="SM01391">
    <property type="entry name" value="Filament"/>
    <property type="match status" value="1"/>
</dbReference>
<feature type="coiled-coil region" evidence="3">
    <location>
        <begin position="108"/>
        <end position="135"/>
    </location>
</feature>
<reference evidence="5" key="1">
    <citation type="submission" date="2025-08" db="UniProtKB">
        <authorList>
            <consortium name="Ensembl"/>
        </authorList>
    </citation>
    <scope>IDENTIFICATION</scope>
</reference>
<dbReference type="Pfam" id="PF00038">
    <property type="entry name" value="Filament"/>
    <property type="match status" value="2"/>
</dbReference>
<dbReference type="PANTHER" id="PTHR23239:SF110">
    <property type="entry name" value="KERATIN, TYPE I CUTICULAR HA7"/>
    <property type="match status" value="1"/>
</dbReference>
<evidence type="ECO:0000259" key="4">
    <source>
        <dbReference type="PROSITE" id="PS51842"/>
    </source>
</evidence>
<evidence type="ECO:0000313" key="6">
    <source>
        <dbReference type="Proteomes" id="UP000694727"/>
    </source>
</evidence>
<accession>A0A8D0RNS7</accession>
<dbReference type="Proteomes" id="UP000694727">
    <property type="component" value="Unplaced"/>
</dbReference>
<proteinExistence type="predicted"/>
<evidence type="ECO:0000256" key="3">
    <source>
        <dbReference type="SAM" id="Coils"/>
    </source>
</evidence>
<organism evidence="5 6">
    <name type="scientific">Sus scrofa</name>
    <name type="common">Pig</name>
    <dbReference type="NCBI Taxonomy" id="9823"/>
    <lineage>
        <taxon>Eukaryota</taxon>
        <taxon>Metazoa</taxon>
        <taxon>Chordata</taxon>
        <taxon>Craniata</taxon>
        <taxon>Vertebrata</taxon>
        <taxon>Euteleostomi</taxon>
        <taxon>Mammalia</taxon>
        <taxon>Eutheria</taxon>
        <taxon>Laurasiatheria</taxon>
        <taxon>Artiodactyla</taxon>
        <taxon>Suina</taxon>
        <taxon>Suidae</taxon>
        <taxon>Sus</taxon>
    </lineage>
</organism>
<evidence type="ECO:0000256" key="1">
    <source>
        <dbReference type="ARBA" id="ARBA00022754"/>
    </source>
</evidence>
<dbReference type="PRINTS" id="PR01248">
    <property type="entry name" value="TYPE1KERATIN"/>
</dbReference>
<keyword evidence="1" id="KW-0403">Intermediate filament</keyword>
<evidence type="ECO:0000313" key="5">
    <source>
        <dbReference type="Ensembl" id="ENSSSCP00025015156.1"/>
    </source>
</evidence>
<protein>
    <recommendedName>
        <fullName evidence="4">IF rod domain-containing protein</fullName>
    </recommendedName>
</protein>
<keyword evidence="2 3" id="KW-0175">Coiled coil</keyword>
<dbReference type="SUPFAM" id="SSF64593">
    <property type="entry name" value="Intermediate filament protein, coiled coil region"/>
    <property type="match status" value="2"/>
</dbReference>
<feature type="domain" description="IF rod" evidence="4">
    <location>
        <begin position="104"/>
        <end position="368"/>
    </location>
</feature>
<sequence length="383" mass="42723">MTSSRISSSHALGCTNTLGTRNVCVSSADLGGQPAAEVNDDPLCLLDTLAHANRPRVCSAPLERPSLCMPQSCNTACPLPGTCDIPGTIGVRGAYGEGFLNSHEKLTMQFLNDRLASYLEKVRQLEGDDTDLEKQILERSKRHESTMCGTTRILCIKAENARLVIQVDNAELAVDDFGTNLAKADLEAQQEPLKEKQLCLKSNREQEVNTLRRQLGDKLRIELDAVPTVDLGTVLEETRCLYEAMVEIHRRDGEQWFQAQSEGISLQSTSCSEELQCCRVNALEAERQVQHDLKDRRQNSRCDAEACFGAELAQTQTRISNVEEQLSEIPADLERQNQEYQVLLDVQAWLVGEIATYWNLRGLQVCSLILFSSMSHVKAETFY</sequence>
<dbReference type="Gene3D" id="1.20.5.170">
    <property type="match status" value="1"/>
</dbReference>
<dbReference type="InterPro" id="IPR002957">
    <property type="entry name" value="Keratin_I"/>
</dbReference>
<dbReference type="AlphaFoldDB" id="A0A8D0RNS7"/>
<dbReference type="Gene3D" id="1.20.5.500">
    <property type="entry name" value="Single helix bin"/>
    <property type="match status" value="1"/>
</dbReference>